<dbReference type="CDD" id="cd05943">
    <property type="entry name" value="AACS"/>
    <property type="match status" value="1"/>
</dbReference>
<feature type="domain" description="AMP-binding enzyme C-terminal" evidence="6">
    <location>
        <begin position="548"/>
        <end position="619"/>
    </location>
</feature>
<dbReference type="Pfam" id="PF13193">
    <property type="entry name" value="AMP-binding_C"/>
    <property type="match status" value="1"/>
</dbReference>
<dbReference type="InterPro" id="IPR045851">
    <property type="entry name" value="AMP-bd_C_sf"/>
</dbReference>
<dbReference type="PANTHER" id="PTHR42921">
    <property type="entry name" value="ACETOACETYL-COA SYNTHETASE"/>
    <property type="match status" value="1"/>
</dbReference>
<dbReference type="Pfam" id="PF16177">
    <property type="entry name" value="ACAS_N"/>
    <property type="match status" value="1"/>
</dbReference>
<evidence type="ECO:0000256" key="3">
    <source>
        <dbReference type="ARBA" id="ARBA00022741"/>
    </source>
</evidence>
<dbReference type="GO" id="GO:0030729">
    <property type="term" value="F:acetoacetate-CoA ligase activity"/>
    <property type="evidence" value="ECO:0007669"/>
    <property type="project" value="InterPro"/>
</dbReference>
<dbReference type="AlphaFoldDB" id="A0A024QEW3"/>
<reference evidence="8 9" key="1">
    <citation type="submission" date="2014-03" db="EMBL/GenBank/DDBJ databases">
        <authorList>
            <person name="Urmite Genomes U."/>
        </authorList>
    </citation>
    <scope>NUCLEOTIDE SEQUENCE [LARGE SCALE GENOMIC DNA]</scope>
    <source>
        <strain evidence="8 9">Vm-5</strain>
    </source>
</reference>
<dbReference type="InterPro" id="IPR000873">
    <property type="entry name" value="AMP-dep_synth/lig_dom"/>
</dbReference>
<name>A0A024QEW3_9BACI</name>
<protein>
    <submittedName>
        <fullName evidence="8">Acetyl-coenzyme A synthetase</fullName>
    </submittedName>
</protein>
<dbReference type="SUPFAM" id="SSF56801">
    <property type="entry name" value="Acetyl-CoA synthetase-like"/>
    <property type="match status" value="1"/>
</dbReference>
<dbReference type="PANTHER" id="PTHR42921:SF1">
    <property type="entry name" value="ACETOACETYL-COA SYNTHETASE"/>
    <property type="match status" value="1"/>
</dbReference>
<dbReference type="Pfam" id="PF00501">
    <property type="entry name" value="AMP-binding"/>
    <property type="match status" value="1"/>
</dbReference>
<keyword evidence="2" id="KW-0436">Ligase</keyword>
<dbReference type="STRING" id="1462526.BN990_03435"/>
<gene>
    <name evidence="8" type="primary">acsA_2</name>
    <name evidence="8" type="ORF">BN990_03435</name>
</gene>
<evidence type="ECO:0000256" key="2">
    <source>
        <dbReference type="ARBA" id="ARBA00022598"/>
    </source>
</evidence>
<keyword evidence="3" id="KW-0547">Nucleotide-binding</keyword>
<evidence type="ECO:0000313" key="8">
    <source>
        <dbReference type="EMBL" id="CDQ41083.1"/>
    </source>
</evidence>
<dbReference type="InterPro" id="IPR025110">
    <property type="entry name" value="AMP-bd_C"/>
</dbReference>
<evidence type="ECO:0000313" key="9">
    <source>
        <dbReference type="Proteomes" id="UP000028875"/>
    </source>
</evidence>
<dbReference type="InterPro" id="IPR020845">
    <property type="entry name" value="AMP-binding_CS"/>
</dbReference>
<feature type="domain" description="Acetyl-coenzyme A synthetase N-terminal" evidence="7">
    <location>
        <begin position="41"/>
        <end position="96"/>
    </location>
</feature>
<keyword evidence="9" id="KW-1185">Reference proteome</keyword>
<dbReference type="InterPro" id="IPR042099">
    <property type="entry name" value="ANL_N_sf"/>
</dbReference>
<sequence>MKLVHEGDLLWEPSEARKQSTQIYHYMRWLKQHKNLEFQDYHSLWKWSVNNVESFWSSIWEYFDIQAKDSYHTILTSHQMPGAKWFPEATINYTEHIFRNRATSTRPAIIHTSENRTTEEVSWQKLYQDTVAMQQTLKELGINKGDRVVGYIPNIYEAVVSFLATASLGAIWSSASPDFGTQSVIDRFQQIEPKLLITVDGYRYGGKNFDRTEVAAKIQSSLPSLEATIAIPYLDEHATFKKLSAVTYWDQVIKQEQAQTLTFEYVAFNDPLWVLFSSGTTGKPKPIVQSQGGILLEHLKALSFHVDLDETDRFFWFTTTGWMMWNFLIGGLLTGSAIILYDGNPSYPSKNKLWQLAEETKMTVLGTSASYITACMKEELEPKEQFDLSHLYNISSTGSPLPPEGFQWCYENVKDDLWIASASGGTDVCTAFILGVPTLPVYAGELQCRGLGAKIESFNAHGKSQIEEVGELVLTEPFPSMPIYFWNDEDGTRLRDSYFDVFSSIWCHGDYIKITERNTCVIYGRSDATINRGGVRIGTSEIYRAVDHVQSVADSLIVDIPARNGDSFVPLFVVMKEEQELTSEIKQIIKQQIRTHCSPRHVPTEIYQVPDLPKTLNGKKLEIPVKKLLMGKPLDQVVNKGSLSNEASLDAFLEFANHLKV</sequence>
<dbReference type="InterPro" id="IPR032387">
    <property type="entry name" value="ACAS_N"/>
</dbReference>
<feature type="domain" description="AMP-dependent synthetase/ligase" evidence="5">
    <location>
        <begin position="102"/>
        <end position="477"/>
    </location>
</feature>
<accession>A0A024QEW3</accession>
<dbReference type="EMBL" id="CCDP010000002">
    <property type="protein sequence ID" value="CDQ41083.1"/>
    <property type="molecule type" value="Genomic_DNA"/>
</dbReference>
<dbReference type="InterPro" id="IPR005914">
    <property type="entry name" value="Acac_CoA_synth"/>
</dbReference>
<dbReference type="OrthoDB" id="9778383at2"/>
<dbReference type="NCBIfam" id="TIGR01217">
    <property type="entry name" value="ac_ac_CoA_syn"/>
    <property type="match status" value="1"/>
</dbReference>
<proteinExistence type="inferred from homology"/>
<evidence type="ECO:0000259" key="6">
    <source>
        <dbReference type="Pfam" id="PF13193"/>
    </source>
</evidence>
<evidence type="ECO:0000259" key="5">
    <source>
        <dbReference type="Pfam" id="PF00501"/>
    </source>
</evidence>
<dbReference type="GO" id="GO:0005524">
    <property type="term" value="F:ATP binding"/>
    <property type="evidence" value="ECO:0007669"/>
    <property type="project" value="UniProtKB-KW"/>
</dbReference>
<comment type="caution">
    <text evidence="8">The sequence shown here is derived from an EMBL/GenBank/DDBJ whole genome shotgun (WGS) entry which is preliminary data.</text>
</comment>
<dbReference type="GO" id="GO:0006629">
    <property type="term" value="P:lipid metabolic process"/>
    <property type="evidence" value="ECO:0007669"/>
    <property type="project" value="InterPro"/>
</dbReference>
<dbReference type="PROSITE" id="PS00455">
    <property type="entry name" value="AMP_BINDING"/>
    <property type="match status" value="1"/>
</dbReference>
<dbReference type="Gene3D" id="3.40.50.12780">
    <property type="entry name" value="N-terminal domain of ligase-like"/>
    <property type="match status" value="1"/>
</dbReference>
<evidence type="ECO:0000256" key="1">
    <source>
        <dbReference type="ARBA" id="ARBA00006432"/>
    </source>
</evidence>
<comment type="similarity">
    <text evidence="1">Belongs to the ATP-dependent AMP-binding enzyme family.</text>
</comment>
<organism evidence="8 9">
    <name type="scientific">Virgibacillus massiliensis</name>
    <dbReference type="NCBI Taxonomy" id="1462526"/>
    <lineage>
        <taxon>Bacteria</taxon>
        <taxon>Bacillati</taxon>
        <taxon>Bacillota</taxon>
        <taxon>Bacilli</taxon>
        <taxon>Bacillales</taxon>
        <taxon>Bacillaceae</taxon>
        <taxon>Virgibacillus</taxon>
    </lineage>
</organism>
<keyword evidence="4" id="KW-0067">ATP-binding</keyword>
<evidence type="ECO:0000256" key="4">
    <source>
        <dbReference type="ARBA" id="ARBA00022840"/>
    </source>
</evidence>
<dbReference type="Gene3D" id="3.30.300.30">
    <property type="match status" value="1"/>
</dbReference>
<evidence type="ECO:0000259" key="7">
    <source>
        <dbReference type="Pfam" id="PF16177"/>
    </source>
</evidence>
<dbReference type="eggNOG" id="COG0365">
    <property type="taxonomic scope" value="Bacteria"/>
</dbReference>
<dbReference type="RefSeq" id="WP_038245809.1">
    <property type="nucleotide sequence ID" value="NZ_BNER01000007.1"/>
</dbReference>
<reference evidence="9" key="2">
    <citation type="submission" date="2014-05" db="EMBL/GenBank/DDBJ databases">
        <title>Draft genome sequence of Virgibacillus massiliensis Vm-5.</title>
        <authorList>
            <person name="Khelaifia S."/>
            <person name="Croce O."/>
            <person name="Lagier J.C."/>
            <person name="Raoult D."/>
        </authorList>
    </citation>
    <scope>NUCLEOTIDE SEQUENCE [LARGE SCALE GENOMIC DNA]</scope>
    <source>
        <strain evidence="9">Vm-5</strain>
    </source>
</reference>
<dbReference type="Proteomes" id="UP000028875">
    <property type="component" value="Unassembled WGS sequence"/>
</dbReference>
<dbReference type="NCBIfam" id="NF002937">
    <property type="entry name" value="PRK03584.1"/>
    <property type="match status" value="1"/>
</dbReference>